<feature type="transmembrane region" description="Helical" evidence="9">
    <location>
        <begin position="444"/>
        <end position="465"/>
    </location>
</feature>
<organism evidence="10 11">
    <name type="scientific">Domibacillus aminovorans</name>
    <dbReference type="NCBI Taxonomy" id="29332"/>
    <lineage>
        <taxon>Bacteria</taxon>
        <taxon>Bacillati</taxon>
        <taxon>Bacillota</taxon>
        <taxon>Bacilli</taxon>
        <taxon>Bacillales</taxon>
        <taxon>Bacillaceae</taxon>
        <taxon>Domibacillus</taxon>
    </lineage>
</organism>
<keyword evidence="8" id="KW-0813">Transport</keyword>
<feature type="transmembrane region" description="Helical" evidence="9">
    <location>
        <begin position="224"/>
        <end position="244"/>
    </location>
</feature>
<evidence type="ECO:0000256" key="6">
    <source>
        <dbReference type="ARBA" id="ARBA00022989"/>
    </source>
</evidence>
<feature type="transmembrane region" description="Helical" evidence="9">
    <location>
        <begin position="344"/>
        <end position="365"/>
    </location>
</feature>
<dbReference type="InterPro" id="IPR004268">
    <property type="entry name" value="MurJ"/>
</dbReference>
<dbReference type="Pfam" id="PF03023">
    <property type="entry name" value="MurJ"/>
    <property type="match status" value="1"/>
</dbReference>
<dbReference type="InterPro" id="IPR051050">
    <property type="entry name" value="Lipid_II_flippase_MurJ/MviN"/>
</dbReference>
<evidence type="ECO:0000256" key="1">
    <source>
        <dbReference type="ARBA" id="ARBA00004651"/>
    </source>
</evidence>
<dbReference type="GO" id="GO:0034204">
    <property type="term" value="P:lipid translocation"/>
    <property type="evidence" value="ECO:0007669"/>
    <property type="project" value="TreeGrafter"/>
</dbReference>
<keyword evidence="3 9" id="KW-0812">Transmembrane</keyword>
<dbReference type="GO" id="GO:0005886">
    <property type="term" value="C:plasma membrane"/>
    <property type="evidence" value="ECO:0007669"/>
    <property type="project" value="UniProtKB-SubCell"/>
</dbReference>
<evidence type="ECO:0000256" key="7">
    <source>
        <dbReference type="ARBA" id="ARBA00023136"/>
    </source>
</evidence>
<feature type="transmembrane region" description="Helical" evidence="9">
    <location>
        <begin position="42"/>
        <end position="68"/>
    </location>
</feature>
<feature type="transmembrane region" description="Helical" evidence="9">
    <location>
        <begin position="89"/>
        <end position="112"/>
    </location>
</feature>
<dbReference type="RefSeq" id="WP_063966686.1">
    <property type="nucleotide sequence ID" value="NZ_JBCNAN010000007.1"/>
</dbReference>
<dbReference type="Proteomes" id="UP000076935">
    <property type="component" value="Unassembled WGS sequence"/>
</dbReference>
<evidence type="ECO:0000256" key="2">
    <source>
        <dbReference type="ARBA" id="ARBA00022475"/>
    </source>
</evidence>
<feature type="transmembrane region" description="Helical" evidence="9">
    <location>
        <begin position="405"/>
        <end position="424"/>
    </location>
</feature>
<comment type="similarity">
    <text evidence="8">Belongs to the MurJ/MviN family.</text>
</comment>
<sequence>MGTLRNTLLLILILSLCSKGIGFLRDLMITNYVGFNAKTDAIFVSISIVTLIFSVFNTTIRTTFSPLFSSRYLKEKAAVLEEYNNIQNLFLLPFIIISLTVYLFPGFIISIFTPGLNEDSFSYSVNFLKILSFMLIFYGFYYLSTGFLQSIKIYKTVEIGTIINNFTIIACIAIFFQKYNIYSVVIGYVIGSILQFMYAQWVLRKKTNIKFKPKIRFRDKNFNEYISTSKYIVFGSLVTQLTVISDKFVASFFDAGSITALHYASTVKNLPLNIVILVVTNVLFTNLSILKEESKEKFDKLITLQVKYLLYLICPIIVIFICYSEELIRLLFYRGAFTEQGIEMTSQALVAYAIGLFFWVIKEVYTKAAYASKNIKIPFYTSILSLFINLIFNVILGYFLGHIGIALATSLSIAVNCFFLMNKLEKNGIVENKKEMLTITMKNIIFLFIVIFFINILDEFLFFHFDYMIRIIIGSIIIFLIYISCAKLLGIEINKFMRGK</sequence>
<dbReference type="GO" id="GO:0009252">
    <property type="term" value="P:peptidoglycan biosynthetic process"/>
    <property type="evidence" value="ECO:0007669"/>
    <property type="project" value="UniProtKB-UniRule"/>
</dbReference>
<evidence type="ECO:0000256" key="4">
    <source>
        <dbReference type="ARBA" id="ARBA00022960"/>
    </source>
</evidence>
<dbReference type="CDD" id="cd13123">
    <property type="entry name" value="MATE_MurJ_like"/>
    <property type="match status" value="1"/>
</dbReference>
<name>A0A177L0K1_9BACI</name>
<comment type="subcellular location">
    <subcellularLocation>
        <location evidence="1">Cell membrane</location>
        <topology evidence="1">Multi-pass membrane protein</topology>
    </subcellularLocation>
</comment>
<dbReference type="PANTHER" id="PTHR47019">
    <property type="entry name" value="LIPID II FLIPPASE MURJ"/>
    <property type="match status" value="1"/>
</dbReference>
<dbReference type="EMBL" id="LQWY01000067">
    <property type="protein sequence ID" value="OAH58962.1"/>
    <property type="molecule type" value="Genomic_DNA"/>
</dbReference>
<keyword evidence="2 8" id="KW-1003">Cell membrane</keyword>
<feature type="transmembrane region" description="Helical" evidence="9">
    <location>
        <begin position="377"/>
        <end position="399"/>
    </location>
</feature>
<keyword evidence="4 8" id="KW-0133">Cell shape</keyword>
<keyword evidence="5 8" id="KW-0573">Peptidoglycan synthesis</keyword>
<feature type="transmembrane region" description="Helical" evidence="9">
    <location>
        <begin position="309"/>
        <end position="332"/>
    </location>
</feature>
<comment type="caution">
    <text evidence="10">The sequence shown here is derived from an EMBL/GenBank/DDBJ whole genome shotgun (WGS) entry which is preliminary data.</text>
</comment>
<feature type="transmembrane region" description="Helical" evidence="9">
    <location>
        <begin position="181"/>
        <end position="203"/>
    </location>
</feature>
<proteinExistence type="inferred from homology"/>
<evidence type="ECO:0000256" key="8">
    <source>
        <dbReference type="PIRNR" id="PIRNR002869"/>
    </source>
</evidence>
<dbReference type="NCBIfam" id="TIGR01695">
    <property type="entry name" value="murJ_mviN"/>
    <property type="match status" value="1"/>
</dbReference>
<evidence type="ECO:0000313" key="11">
    <source>
        <dbReference type="Proteomes" id="UP000076935"/>
    </source>
</evidence>
<feature type="transmembrane region" description="Helical" evidence="9">
    <location>
        <begin position="124"/>
        <end position="144"/>
    </location>
</feature>
<feature type="transmembrane region" description="Helical" evidence="9">
    <location>
        <begin position="270"/>
        <end position="289"/>
    </location>
</feature>
<accession>A0A177L0K1</accession>
<dbReference type="GO" id="GO:0008360">
    <property type="term" value="P:regulation of cell shape"/>
    <property type="evidence" value="ECO:0007669"/>
    <property type="project" value="UniProtKB-UniRule"/>
</dbReference>
<dbReference type="PANTHER" id="PTHR47019:SF1">
    <property type="entry name" value="LIPID II FLIPPASE MURJ"/>
    <property type="match status" value="1"/>
</dbReference>
<protein>
    <recommendedName>
        <fullName evidence="8">Lipid II flippase</fullName>
    </recommendedName>
</protein>
<dbReference type="GO" id="GO:0015648">
    <property type="term" value="F:lipid-linked peptidoglycan transporter activity"/>
    <property type="evidence" value="ECO:0007669"/>
    <property type="project" value="UniProtKB-UniRule"/>
</dbReference>
<comment type="function">
    <text evidence="8">Involved in peptidoglycan biosynthesis. Transports lipid-linked peptidoglycan precursors from the inner to the outer leaflet of the cytoplasmic membrane.</text>
</comment>
<evidence type="ECO:0000256" key="3">
    <source>
        <dbReference type="ARBA" id="ARBA00022692"/>
    </source>
</evidence>
<evidence type="ECO:0000313" key="10">
    <source>
        <dbReference type="EMBL" id="OAH58962.1"/>
    </source>
</evidence>
<dbReference type="PRINTS" id="PR01806">
    <property type="entry name" value="VIRFACTRMVIN"/>
</dbReference>
<keyword evidence="11" id="KW-1185">Reference proteome</keyword>
<reference evidence="10 11" key="1">
    <citation type="submission" date="2016-01" db="EMBL/GenBank/DDBJ databases">
        <title>Investigation of taxonomic status of Bacillus aminovorans.</title>
        <authorList>
            <person name="Verma A."/>
            <person name="Pal Y."/>
            <person name="Krishnamurthi S."/>
        </authorList>
    </citation>
    <scope>NUCLEOTIDE SEQUENCE [LARGE SCALE GENOMIC DNA]</scope>
    <source>
        <strain evidence="10 11">DSM 1314</strain>
    </source>
</reference>
<dbReference type="GO" id="GO:0071555">
    <property type="term" value="P:cell wall organization"/>
    <property type="evidence" value="ECO:0007669"/>
    <property type="project" value="UniProtKB-UniRule"/>
</dbReference>
<feature type="transmembrane region" description="Helical" evidence="9">
    <location>
        <begin position="471"/>
        <end position="490"/>
    </location>
</feature>
<keyword evidence="6 9" id="KW-1133">Transmembrane helix</keyword>
<evidence type="ECO:0000256" key="9">
    <source>
        <dbReference type="SAM" id="Phobius"/>
    </source>
</evidence>
<keyword evidence="8" id="KW-0961">Cell wall biogenesis/degradation</keyword>
<gene>
    <name evidence="10" type="ORF">AWH49_04670</name>
</gene>
<keyword evidence="7 8" id="KW-0472">Membrane</keyword>
<dbReference type="PIRSF" id="PIRSF002869">
    <property type="entry name" value="MviN"/>
    <property type="match status" value="1"/>
</dbReference>
<dbReference type="AlphaFoldDB" id="A0A177L0K1"/>
<evidence type="ECO:0000256" key="5">
    <source>
        <dbReference type="ARBA" id="ARBA00022984"/>
    </source>
</evidence>
<feature type="transmembrane region" description="Helical" evidence="9">
    <location>
        <begin position="156"/>
        <end position="175"/>
    </location>
</feature>